<dbReference type="Proteomes" id="UP001642540">
    <property type="component" value="Unassembled WGS sequence"/>
</dbReference>
<evidence type="ECO:0008006" key="3">
    <source>
        <dbReference type="Google" id="ProtNLM"/>
    </source>
</evidence>
<evidence type="ECO:0000313" key="2">
    <source>
        <dbReference type="Proteomes" id="UP001642540"/>
    </source>
</evidence>
<organism evidence="1 2">
    <name type="scientific">Orchesella dallaii</name>
    <dbReference type="NCBI Taxonomy" id="48710"/>
    <lineage>
        <taxon>Eukaryota</taxon>
        <taxon>Metazoa</taxon>
        <taxon>Ecdysozoa</taxon>
        <taxon>Arthropoda</taxon>
        <taxon>Hexapoda</taxon>
        <taxon>Collembola</taxon>
        <taxon>Entomobryomorpha</taxon>
        <taxon>Entomobryoidea</taxon>
        <taxon>Orchesellidae</taxon>
        <taxon>Orchesellinae</taxon>
        <taxon>Orchesella</taxon>
    </lineage>
</organism>
<protein>
    <recommendedName>
        <fullName evidence="3">IgA peptidase M64</fullName>
    </recommendedName>
</protein>
<evidence type="ECO:0000313" key="1">
    <source>
        <dbReference type="EMBL" id="CAL8072349.1"/>
    </source>
</evidence>
<dbReference type="Pfam" id="PF09471">
    <property type="entry name" value="Peptidase_M64"/>
    <property type="match status" value="1"/>
</dbReference>
<name>A0ABP1PP78_9HEXA</name>
<comment type="caution">
    <text evidence="1">The sequence shown here is derived from an EMBL/GenBank/DDBJ whole genome shotgun (WGS) entry which is preliminary data.</text>
</comment>
<reference evidence="1 2" key="1">
    <citation type="submission" date="2024-08" db="EMBL/GenBank/DDBJ databases">
        <authorList>
            <person name="Cucini C."/>
            <person name="Frati F."/>
        </authorList>
    </citation>
    <scope>NUCLEOTIDE SEQUENCE [LARGE SCALE GENOMIC DNA]</scope>
</reference>
<dbReference type="InterPro" id="IPR024079">
    <property type="entry name" value="MetalloPept_cat_dom_sf"/>
</dbReference>
<dbReference type="InterPro" id="IPR019026">
    <property type="entry name" value="Peptidase_M64_IgA"/>
</dbReference>
<proteinExistence type="predicted"/>
<gene>
    <name evidence="1" type="ORF">ODALV1_LOCUS2126</name>
</gene>
<keyword evidence="2" id="KW-1185">Reference proteome</keyword>
<sequence length="595" mass="68324">MLLEFSMMLKTKPFKIFGQAYYTKIYKESEDDTSCTVLDEAFLPHYKFLNRNTSTPVKIDIESAVRLPESAGDDLTFPAKIIEIYATTKQILETNIRSKCEVLVADKDVPLSNRRGKALLEEEEEEEEMGMDIRKQPEIRKLVDSGDPKNRIDVVFMGDGYTAGERQKFFDDISHFVKEMFEGVTFQSYLPLFNIWAIYVESPESGIGYDGPKNTPFKLYREKGQLRGVFTKNAPYARQICKLTGPQACDFPSLVGNDDYYGGLGGEFVIVTSSNQTGKIVLRHEMGHNFIDAGEEYDNGYAYFGANAANSLTNLKWSHWLTGEKREERAMYRILSYPWSNLEDGPYNKTFISDGRYSRWTITVSVTASQEDDDLEFLLDGKPLPWKSTGVEDREFYNWEGKEGFSLGFHHFAIRSRTPVKNAKVPRMICSIALHEFGSEEEFHMGNDHISAYPTWNFVRKKSYRPSNAGCIMRNMTQERFCPVCQEGMWIQFLSTVSLIDDLQISNESRADGTRGVSLKTLQFGQFRPEYQRMAGGESLQIRWIQNNREVEELKDQTEVFLTPGKWTATVKFINPEVRYDPYGVLHASRKFEIA</sequence>
<accession>A0ABP1PP78</accession>
<dbReference type="EMBL" id="CAXLJM020000007">
    <property type="protein sequence ID" value="CAL8072349.1"/>
    <property type="molecule type" value="Genomic_DNA"/>
</dbReference>
<dbReference type="Gene3D" id="3.40.390.10">
    <property type="entry name" value="Collagenase (Catalytic Domain)"/>
    <property type="match status" value="1"/>
</dbReference>